<proteinExistence type="predicted"/>
<dbReference type="AlphaFoldDB" id="A0A2P2IGY6"/>
<name>A0A2P2IGY6_RHIMU</name>
<organism evidence="1">
    <name type="scientific">Rhizophora mucronata</name>
    <name type="common">Asiatic mangrove</name>
    <dbReference type="NCBI Taxonomy" id="61149"/>
    <lineage>
        <taxon>Eukaryota</taxon>
        <taxon>Viridiplantae</taxon>
        <taxon>Streptophyta</taxon>
        <taxon>Embryophyta</taxon>
        <taxon>Tracheophyta</taxon>
        <taxon>Spermatophyta</taxon>
        <taxon>Magnoliopsida</taxon>
        <taxon>eudicotyledons</taxon>
        <taxon>Gunneridae</taxon>
        <taxon>Pentapetalae</taxon>
        <taxon>rosids</taxon>
        <taxon>fabids</taxon>
        <taxon>Malpighiales</taxon>
        <taxon>Rhizophoraceae</taxon>
        <taxon>Rhizophora</taxon>
    </lineage>
</organism>
<dbReference type="EMBL" id="GGEC01000006">
    <property type="protein sequence ID" value="MBW80489.1"/>
    <property type="molecule type" value="Transcribed_RNA"/>
</dbReference>
<accession>A0A2P2IGY6</accession>
<sequence>MEGHCKQCMPKKLPRQIRELSQSFCG</sequence>
<reference evidence="1" key="1">
    <citation type="submission" date="2018-02" db="EMBL/GenBank/DDBJ databases">
        <title>Rhizophora mucronata_Transcriptome.</title>
        <authorList>
            <person name="Meera S.P."/>
            <person name="Sreeshan A."/>
            <person name="Augustine A."/>
        </authorList>
    </citation>
    <scope>NUCLEOTIDE SEQUENCE</scope>
    <source>
        <tissue evidence="1">Leaf</tissue>
    </source>
</reference>
<protein>
    <submittedName>
        <fullName evidence="1">Uncharacterized protein</fullName>
    </submittedName>
</protein>
<evidence type="ECO:0000313" key="1">
    <source>
        <dbReference type="EMBL" id="MBW80489.1"/>
    </source>
</evidence>